<reference evidence="1 2" key="1">
    <citation type="submission" date="2020-02" db="EMBL/GenBank/DDBJ databases">
        <title>Whole genome sequence of Halogeometricum borinquense strain wsp4.</title>
        <authorList>
            <person name="Verma D.K."/>
            <person name="Gopal K."/>
            <person name="Prasad E.S."/>
        </authorList>
    </citation>
    <scope>NUCLEOTIDE SEQUENCE [LARGE SCALE GENOMIC DNA]</scope>
    <source>
        <strain evidence="2">wsp4</strain>
    </source>
</reference>
<sequence length="149" mass="16311">MFRRRFLAELGSVGGAIAVAGCSGPSNGASGTSTPSLDEIKENASAVKHESLYRDNSQYKGEYVVFEDVYIADIVTSDDGLHEYIIGVPQDGLFDDDYLWGTWTGDPYRENDQITLWGKVTGLHEYDTLGGNKTVPELELVDIKLLDSA</sequence>
<protein>
    <submittedName>
        <fullName evidence="1">Uncharacterized protein</fullName>
    </submittedName>
</protein>
<dbReference type="EMBL" id="CP048739">
    <property type="protein sequence ID" value="QIB75424.1"/>
    <property type="molecule type" value="Genomic_DNA"/>
</dbReference>
<evidence type="ECO:0000313" key="1">
    <source>
        <dbReference type="EMBL" id="QIB75424.1"/>
    </source>
</evidence>
<dbReference type="AlphaFoldDB" id="A0A6C0UIP6"/>
<dbReference type="RefSeq" id="WP_163487201.1">
    <property type="nucleotide sequence ID" value="NZ_CP048739.1"/>
</dbReference>
<evidence type="ECO:0000313" key="2">
    <source>
        <dbReference type="Proteomes" id="UP000465846"/>
    </source>
</evidence>
<dbReference type="GeneID" id="44080664"/>
<proteinExistence type="predicted"/>
<dbReference type="PROSITE" id="PS51257">
    <property type="entry name" value="PROKAR_LIPOPROTEIN"/>
    <property type="match status" value="1"/>
</dbReference>
<gene>
    <name evidence="1" type="ORF">G3I44_14645</name>
</gene>
<accession>A0A6C0UIP6</accession>
<name>A0A6C0UIP6_9EURY</name>
<dbReference type="Proteomes" id="UP000465846">
    <property type="component" value="Chromosome"/>
</dbReference>
<organism evidence="1 2">
    <name type="scientific">Halogeometricum borinquense</name>
    <dbReference type="NCBI Taxonomy" id="60847"/>
    <lineage>
        <taxon>Archaea</taxon>
        <taxon>Methanobacteriati</taxon>
        <taxon>Methanobacteriota</taxon>
        <taxon>Stenosarchaea group</taxon>
        <taxon>Halobacteria</taxon>
        <taxon>Halobacteriales</taxon>
        <taxon>Haloferacaceae</taxon>
        <taxon>Halogeometricum</taxon>
    </lineage>
</organism>